<protein>
    <submittedName>
        <fullName evidence="2">Uncharacterized protein</fullName>
    </submittedName>
</protein>
<proteinExistence type="predicted"/>
<sequence length="185" mass="19887">MTRLLSQPVVWPASRKGSPTAELRTPAQGCCCTRPHRTSEPRSRGGATGPAVQVEPRREWTRSAASLAPSRLALLFIQFGRSASPTGSIGSFVHANLVEGASLGGWTQKMVDKRHVEEQTTSVLQRAQTPPPSPPHASDRGACTCRQASDKPSCGVASGPRDRSPSRRHTLSGRPSIRSVQMICR</sequence>
<feature type="compositionally biased region" description="Polar residues" evidence="1">
    <location>
        <begin position="119"/>
        <end position="128"/>
    </location>
</feature>
<dbReference type="AlphaFoldDB" id="A0A448X7Z0"/>
<feature type="region of interest" description="Disordered" evidence="1">
    <location>
        <begin position="1"/>
        <end position="58"/>
    </location>
</feature>
<organism evidence="2 3">
    <name type="scientific">Protopolystoma xenopodis</name>
    <dbReference type="NCBI Taxonomy" id="117903"/>
    <lineage>
        <taxon>Eukaryota</taxon>
        <taxon>Metazoa</taxon>
        <taxon>Spiralia</taxon>
        <taxon>Lophotrochozoa</taxon>
        <taxon>Platyhelminthes</taxon>
        <taxon>Monogenea</taxon>
        <taxon>Polyopisthocotylea</taxon>
        <taxon>Polystomatidea</taxon>
        <taxon>Polystomatidae</taxon>
        <taxon>Protopolystoma</taxon>
    </lineage>
</organism>
<gene>
    <name evidence="2" type="ORF">PXEA_LOCUS23854</name>
</gene>
<evidence type="ECO:0000256" key="1">
    <source>
        <dbReference type="SAM" id="MobiDB-lite"/>
    </source>
</evidence>
<evidence type="ECO:0000313" key="3">
    <source>
        <dbReference type="Proteomes" id="UP000784294"/>
    </source>
</evidence>
<feature type="region of interest" description="Disordered" evidence="1">
    <location>
        <begin position="116"/>
        <end position="185"/>
    </location>
</feature>
<dbReference type="EMBL" id="CAAALY010112131">
    <property type="protein sequence ID" value="VEL30414.1"/>
    <property type="molecule type" value="Genomic_DNA"/>
</dbReference>
<accession>A0A448X7Z0</accession>
<evidence type="ECO:0000313" key="2">
    <source>
        <dbReference type="EMBL" id="VEL30414.1"/>
    </source>
</evidence>
<keyword evidence="3" id="KW-1185">Reference proteome</keyword>
<reference evidence="2" key="1">
    <citation type="submission" date="2018-11" db="EMBL/GenBank/DDBJ databases">
        <authorList>
            <consortium name="Pathogen Informatics"/>
        </authorList>
    </citation>
    <scope>NUCLEOTIDE SEQUENCE</scope>
</reference>
<comment type="caution">
    <text evidence="2">The sequence shown here is derived from an EMBL/GenBank/DDBJ whole genome shotgun (WGS) entry which is preliminary data.</text>
</comment>
<dbReference type="Proteomes" id="UP000784294">
    <property type="component" value="Unassembled WGS sequence"/>
</dbReference>
<name>A0A448X7Z0_9PLAT</name>